<dbReference type="RefSeq" id="WP_105359665.1">
    <property type="nucleotide sequence ID" value="NZ_PUIB01000028.1"/>
</dbReference>
<dbReference type="EMBL" id="PUIB01000028">
    <property type="protein sequence ID" value="PQO27103.1"/>
    <property type="molecule type" value="Genomic_DNA"/>
</dbReference>
<sequence>MKYRFPFVPLVACFLAMAYCVSAQAHFVWVALSASDRTASLFFGEGPEPSEADLLDRVAQAKVFARDSEGKYLPLKLEKKVSGSQGSWIAAEDGNAWKGLEAVCDYGVLTKRERPFWLKYYAKYLDRSALKNQVLCQSEKLPLDIIPIPQGDGIALQVTMEGKPVEGAEVVITDDAYEQQKLTTDANGKVLLKDPKPDTYCVRAKWVEEKPGEHDGKQYESIRHYSTVALNLSTDQT</sequence>
<evidence type="ECO:0008006" key="4">
    <source>
        <dbReference type="Google" id="ProtNLM"/>
    </source>
</evidence>
<evidence type="ECO:0000313" key="2">
    <source>
        <dbReference type="EMBL" id="PQO27103.1"/>
    </source>
</evidence>
<keyword evidence="1" id="KW-0732">Signal</keyword>
<comment type="caution">
    <text evidence="2">The sequence shown here is derived from an EMBL/GenBank/DDBJ whole genome shotgun (WGS) entry which is preliminary data.</text>
</comment>
<reference evidence="2 3" key="1">
    <citation type="submission" date="2018-02" db="EMBL/GenBank/DDBJ databases">
        <title>Comparative genomes isolates from brazilian mangrove.</title>
        <authorList>
            <person name="Araujo J.E."/>
            <person name="Taketani R.G."/>
            <person name="Silva M.C.P."/>
            <person name="Loureco M.V."/>
            <person name="Andreote F.D."/>
        </authorList>
    </citation>
    <scope>NUCLEOTIDE SEQUENCE [LARGE SCALE GENOMIC DNA]</scope>
    <source>
        <strain evidence="2 3">NAP PRIS-MGV</strain>
    </source>
</reference>
<name>A0A2S8F4M7_9BACT</name>
<proteinExistence type="predicted"/>
<feature type="chain" id="PRO_5015716503" description="DUF4198 domain-containing protein" evidence="1">
    <location>
        <begin position="26"/>
        <end position="237"/>
    </location>
</feature>
<protein>
    <recommendedName>
        <fullName evidence="4">DUF4198 domain-containing protein</fullName>
    </recommendedName>
</protein>
<dbReference type="InterPro" id="IPR019613">
    <property type="entry name" value="DUF4198"/>
</dbReference>
<dbReference type="InterPro" id="IPR013783">
    <property type="entry name" value="Ig-like_fold"/>
</dbReference>
<dbReference type="SUPFAM" id="SSF49478">
    <property type="entry name" value="Cna protein B-type domain"/>
    <property type="match status" value="1"/>
</dbReference>
<dbReference type="Pfam" id="PF10670">
    <property type="entry name" value="DUF4198"/>
    <property type="match status" value="1"/>
</dbReference>
<dbReference type="Gene3D" id="2.60.40.10">
    <property type="entry name" value="Immunoglobulins"/>
    <property type="match status" value="1"/>
</dbReference>
<organism evidence="2 3">
    <name type="scientific">Blastopirellula marina</name>
    <dbReference type="NCBI Taxonomy" id="124"/>
    <lineage>
        <taxon>Bacteria</taxon>
        <taxon>Pseudomonadati</taxon>
        <taxon>Planctomycetota</taxon>
        <taxon>Planctomycetia</taxon>
        <taxon>Pirellulales</taxon>
        <taxon>Pirellulaceae</taxon>
        <taxon>Blastopirellula</taxon>
    </lineage>
</organism>
<dbReference type="Proteomes" id="UP000239388">
    <property type="component" value="Unassembled WGS sequence"/>
</dbReference>
<accession>A0A2S8F4M7</accession>
<evidence type="ECO:0000313" key="3">
    <source>
        <dbReference type="Proteomes" id="UP000239388"/>
    </source>
</evidence>
<dbReference type="AlphaFoldDB" id="A0A2S8F4M7"/>
<feature type="signal peptide" evidence="1">
    <location>
        <begin position="1"/>
        <end position="25"/>
    </location>
</feature>
<dbReference type="OrthoDB" id="275928at2"/>
<evidence type="ECO:0000256" key="1">
    <source>
        <dbReference type="SAM" id="SignalP"/>
    </source>
</evidence>
<gene>
    <name evidence="2" type="ORF">C5Y98_28035</name>
</gene>